<proteinExistence type="predicted"/>
<gene>
    <name evidence="1" type="ORF">BGE01nite_13110</name>
</gene>
<dbReference type="InterPro" id="IPR016024">
    <property type="entry name" value="ARM-type_fold"/>
</dbReference>
<evidence type="ECO:0000313" key="1">
    <source>
        <dbReference type="EMBL" id="GEP42020.1"/>
    </source>
</evidence>
<protein>
    <submittedName>
        <fullName evidence="1">Uncharacterized protein</fullName>
    </submittedName>
</protein>
<evidence type="ECO:0000313" key="2">
    <source>
        <dbReference type="Proteomes" id="UP000321577"/>
    </source>
</evidence>
<dbReference type="SUPFAM" id="SSF48371">
    <property type="entry name" value="ARM repeat"/>
    <property type="match status" value="1"/>
</dbReference>
<keyword evidence="2" id="KW-1185">Reference proteome</keyword>
<dbReference type="EMBL" id="BKAG01000007">
    <property type="protein sequence ID" value="GEP42020.1"/>
    <property type="molecule type" value="Genomic_DNA"/>
</dbReference>
<dbReference type="Proteomes" id="UP000321577">
    <property type="component" value="Unassembled WGS sequence"/>
</dbReference>
<comment type="caution">
    <text evidence="1">The sequence shown here is derived from an EMBL/GenBank/DDBJ whole genome shotgun (WGS) entry which is preliminary data.</text>
</comment>
<organism evidence="1 2">
    <name type="scientific">Brevifollis gellanilyticus</name>
    <dbReference type="NCBI Taxonomy" id="748831"/>
    <lineage>
        <taxon>Bacteria</taxon>
        <taxon>Pseudomonadati</taxon>
        <taxon>Verrucomicrobiota</taxon>
        <taxon>Verrucomicrobiia</taxon>
        <taxon>Verrucomicrobiales</taxon>
        <taxon>Verrucomicrobiaceae</taxon>
    </lineage>
</organism>
<sequence>MEAKEFHRLTGGNPRIQSNCLAFAKESIQGMLLSLGRKRISIDEQIGNQLQTAIDHLKDLHPKIEGEQIDAICRGLATLPPFIPIVVLAAAAQVEPATIVSFISDLGRPLWHSDQSVQFRDEPTETWFKETFAASASDIRIYVAALEPLSATYTYAARSLPALWHQSGEHDKLITLALSGEFLPENNSIEAHEVSIYRLQFALKTALKARRMVDAAKLALRAGEEMAGNLRQLELLENNTDLMATLQDAQIVQECAYKRQIRGAWKGSEEVFAASLLAWNKDFQGEASNCLRTAGLWLDNYFQEKSRLPKNERFHHEELKRSEIAELGWACLGLHGPKAFCGFITGWQPAEMIHEVTGIIVGRLVDRGQFEIIDGIARSGAKCSHLILALCHELLRVSKLPPKVSLNWTLKRLAEGQEKLDEAPWDTRREPLLASLVSFSEACAYHKLSTEMICRVLEIKAVYVPSIHTITSGYDKTSRYAFAKALALHAVLNGQKLPDVESLLPEPAKEAKEHAETKRERKDAKSILRTLVAVCEIRAKLLLREEGWEQLAISQANAAVELSSFGDHDERYSTIDTFWDELQVEKLRIVALQARASDELKEMIIKNLHKKSPSMGALAHRVQMMRIAYRHENLVDIGHAAEIACQQLAGAMDSPEPNQRGHWFVQMARAVLSLSKDDAAAYFVNAVEETSKFDDEITTRWEAVCSLARGAGDVQGEAVMLAYRFIRCAELVGISTDDEKHWDRQNVIRTLVHLHPASAFTGLSRWNERYLGTQPRLTETLFEEIAQTGRLQAAACFAATGFIGPHGALELLELCLTHEASKSRQQKFLNQTVVDAFRDGNLLDERIKLTTLAAQYGLDVNCLNEHLLRAEGMQTFVQERPASLSSKNLLPEQIRSVEMLFPGCDLKTTQGLVKAVKMVCGPIMMGEAKPTLSDLLDHVPRGRETAFMQVVLGEQIVDYFDIRSLMGLIKQKWFGRAAVAREWLPFLQKAGRRFHYALSESQRLAYFLKECELSETELRELKKGILQQVEESTTLLHSAALFGFATIAVEGLPLVKVREVLAYALERLEKHLPPEFGDGPWEEWLTPPANVLDSYTGLIWASLGSPSSKTRWQAAHCVRRLVELDCQEEIASLLRWIGRLEIAAFLGREFIFYELHARLYLLFGLARGALDFPGSLLRHVQVFIDLTKGPPHALIQLEASKLVQKIEAAYPGTISSSELQMMTNLVKSPFPLREVNEQESFQSPWHQDGLREWPREPSFGMDFEAYWLPSLCRVFEVPLSELQDLMRFEAVETLRVSCSADYREDKRRPIWRSQNFDWRGTYHSHGDYPWIHDYHFYFAYHSLMIVAAKLMARMPILHRASWDEETDRWTDWIRRHQLVRGDGRWLSDRRDPSLPPRRQPSSTYSSDWLFEVQADDFYDLLVAQASMQGGLCVYGYWNDVESYREETISINCAFVLPALADSLAIAVRTANDVHFCSLRGILNTVDHSKQDAIFELIPFINHDGHSRSGHDDFDPYAHSLNLRPNIIDQRLIELFGLTHDSDERFWYIPGNQQPALSVDIWSDQRESRHASFTRSGQRVFASVDLLKLACARFGRSLVIDVEIRRSMERSGYEGSDFSRLPPSKKVFILDSNGILRDTKTHYQLGQATR</sequence>
<accession>A0A512M5L2</accession>
<name>A0A512M5L2_9BACT</name>
<reference evidence="1 2" key="1">
    <citation type="submission" date="2019-07" db="EMBL/GenBank/DDBJ databases">
        <title>Whole genome shotgun sequence of Brevifollis gellanilyticus NBRC 108608.</title>
        <authorList>
            <person name="Hosoyama A."/>
            <person name="Uohara A."/>
            <person name="Ohji S."/>
            <person name="Ichikawa N."/>
        </authorList>
    </citation>
    <scope>NUCLEOTIDE SEQUENCE [LARGE SCALE GENOMIC DNA]</scope>
    <source>
        <strain evidence="1 2">NBRC 108608</strain>
    </source>
</reference>